<organism evidence="2 3">
    <name type="scientific">Psychrobacillus mangrovi</name>
    <dbReference type="NCBI Taxonomy" id="3117745"/>
    <lineage>
        <taxon>Bacteria</taxon>
        <taxon>Bacillati</taxon>
        <taxon>Bacillota</taxon>
        <taxon>Bacilli</taxon>
        <taxon>Bacillales</taxon>
        <taxon>Bacillaceae</taxon>
        <taxon>Psychrobacillus</taxon>
    </lineage>
</organism>
<sequence>MKIHNGSLYWPSTTELFEPSANFDKLELYDVVIVGGGMSGCLTALAMVESGLSVAILDKRKFGTGSTSANTGLLQYSNDIMLHELIEQIGEEDAVQFYKLCYQALSELEKIVNELHIDCDFIRRPSICYASDENDVEKIKAEYTTLQKYGFPSDYFGPNEMREKLTFSKPGALITFEDAEINPLKFVQGLLQRLEEMGVHLFPYIEVEDVFEIDDQLEIRTSGQSFLAKNIVFTTGYETVPIGKRIGADINRSYVFVSNPINNFDDWYKQALIWETKRPYLYVRSTIDNRLIVGGLDEDQPDAPHSQELIQQRAENLLEKAEELFPQYNIEIDFAYAASFGESIDNLPFIGEHPTKDKHYYLLGYGGNGTVYSMLGSQILKDLVIGKPNEDAEIVQLKRKCGVK</sequence>
<dbReference type="EC" id="1.-.-.-" evidence="2"/>
<comment type="caution">
    <text evidence="2">The sequence shown here is derived from an EMBL/GenBank/DDBJ whole genome shotgun (WGS) entry which is preliminary data.</text>
</comment>
<gene>
    <name evidence="2" type="ORF">WAX74_12935</name>
</gene>
<dbReference type="PANTHER" id="PTHR13847">
    <property type="entry name" value="SARCOSINE DEHYDROGENASE-RELATED"/>
    <property type="match status" value="1"/>
</dbReference>
<dbReference type="Proteomes" id="UP001364890">
    <property type="component" value="Unassembled WGS sequence"/>
</dbReference>
<keyword evidence="3" id="KW-1185">Reference proteome</keyword>
<dbReference type="PANTHER" id="PTHR13847:SF201">
    <property type="entry name" value="PUTATIBE OXIDOREDUCTASE"/>
    <property type="match status" value="1"/>
</dbReference>
<dbReference type="InterPro" id="IPR006076">
    <property type="entry name" value="FAD-dep_OxRdtase"/>
</dbReference>
<dbReference type="InterPro" id="IPR036188">
    <property type="entry name" value="FAD/NAD-bd_sf"/>
</dbReference>
<reference evidence="2 3" key="1">
    <citation type="submission" date="2024-01" db="EMBL/GenBank/DDBJ databases">
        <title>Seven novel Bacillus-like species.</title>
        <authorList>
            <person name="Liu G."/>
        </authorList>
    </citation>
    <scope>NUCLEOTIDE SEQUENCE [LARGE SCALE GENOMIC DNA]</scope>
    <source>
        <strain evidence="2 3">FJAT-51614</strain>
    </source>
</reference>
<proteinExistence type="predicted"/>
<dbReference type="EMBL" id="JBAWSY010000009">
    <property type="protein sequence ID" value="MEI4770542.1"/>
    <property type="molecule type" value="Genomic_DNA"/>
</dbReference>
<feature type="domain" description="FAD dependent oxidoreductase" evidence="1">
    <location>
        <begin position="30"/>
        <end position="382"/>
    </location>
</feature>
<accession>A0ABU8F694</accession>
<dbReference type="GO" id="GO:0016491">
    <property type="term" value="F:oxidoreductase activity"/>
    <property type="evidence" value="ECO:0007669"/>
    <property type="project" value="UniProtKB-KW"/>
</dbReference>
<dbReference type="RefSeq" id="WP_336498103.1">
    <property type="nucleotide sequence ID" value="NZ_JBAWSY010000009.1"/>
</dbReference>
<dbReference type="Pfam" id="PF01266">
    <property type="entry name" value="DAO"/>
    <property type="match status" value="1"/>
</dbReference>
<keyword evidence="2" id="KW-0560">Oxidoreductase</keyword>
<evidence type="ECO:0000259" key="1">
    <source>
        <dbReference type="Pfam" id="PF01266"/>
    </source>
</evidence>
<name>A0ABU8F694_9BACI</name>
<dbReference type="Gene3D" id="3.50.50.60">
    <property type="entry name" value="FAD/NAD(P)-binding domain"/>
    <property type="match status" value="1"/>
</dbReference>
<evidence type="ECO:0000313" key="2">
    <source>
        <dbReference type="EMBL" id="MEI4770542.1"/>
    </source>
</evidence>
<protein>
    <submittedName>
        <fullName evidence="2">FAD-dependent oxidoreductase</fullName>
        <ecNumber evidence="2">1.-.-.-</ecNumber>
    </submittedName>
</protein>
<dbReference type="Gene3D" id="3.30.9.10">
    <property type="entry name" value="D-Amino Acid Oxidase, subunit A, domain 2"/>
    <property type="match status" value="1"/>
</dbReference>
<dbReference type="SUPFAM" id="SSF51905">
    <property type="entry name" value="FAD/NAD(P)-binding domain"/>
    <property type="match status" value="1"/>
</dbReference>
<evidence type="ECO:0000313" key="3">
    <source>
        <dbReference type="Proteomes" id="UP001364890"/>
    </source>
</evidence>